<feature type="region of interest" description="Disordered" evidence="1">
    <location>
        <begin position="1"/>
        <end position="22"/>
    </location>
</feature>
<evidence type="ECO:0000313" key="2">
    <source>
        <dbReference type="EMBL" id="KAF2593612.1"/>
    </source>
</evidence>
<gene>
    <name evidence="2" type="ORF">F2Q70_00043228</name>
</gene>
<feature type="compositionally biased region" description="Basic and acidic residues" evidence="1">
    <location>
        <begin position="131"/>
        <end position="141"/>
    </location>
</feature>
<proteinExistence type="predicted"/>
<feature type="region of interest" description="Disordered" evidence="1">
    <location>
        <begin position="114"/>
        <end position="179"/>
    </location>
</feature>
<comment type="caution">
    <text evidence="2">The sequence shown here is derived from an EMBL/GenBank/DDBJ whole genome shotgun (WGS) entry which is preliminary data.</text>
</comment>
<accession>A0A8S9KI27</accession>
<feature type="compositionally biased region" description="Basic and acidic residues" evidence="1">
    <location>
        <begin position="150"/>
        <end position="160"/>
    </location>
</feature>
<reference evidence="2" key="1">
    <citation type="submission" date="2019-12" db="EMBL/GenBank/DDBJ databases">
        <title>Genome sequencing and annotation of Brassica cretica.</title>
        <authorList>
            <person name="Studholme D.J."/>
            <person name="Sarris P.F."/>
        </authorList>
    </citation>
    <scope>NUCLEOTIDE SEQUENCE</scope>
    <source>
        <strain evidence="2">PFS-102/07</strain>
        <tissue evidence="2">Leaf</tissue>
    </source>
</reference>
<protein>
    <submittedName>
        <fullName evidence="2">Uncharacterized protein</fullName>
    </submittedName>
</protein>
<organism evidence="2">
    <name type="scientific">Brassica cretica</name>
    <name type="common">Mustard</name>
    <dbReference type="NCBI Taxonomy" id="69181"/>
    <lineage>
        <taxon>Eukaryota</taxon>
        <taxon>Viridiplantae</taxon>
        <taxon>Streptophyta</taxon>
        <taxon>Embryophyta</taxon>
        <taxon>Tracheophyta</taxon>
        <taxon>Spermatophyta</taxon>
        <taxon>Magnoliopsida</taxon>
        <taxon>eudicotyledons</taxon>
        <taxon>Gunneridae</taxon>
        <taxon>Pentapetalae</taxon>
        <taxon>rosids</taxon>
        <taxon>malvids</taxon>
        <taxon>Brassicales</taxon>
        <taxon>Brassicaceae</taxon>
        <taxon>Brassiceae</taxon>
        <taxon>Brassica</taxon>
    </lineage>
</organism>
<sequence>MGEGEGKALATQTTSLKSTEHEAIRRSDIDALIKALKDNDGDGKALATQTTSLKGTDHETIRRSDIDALIKALKDNGNSFGNTLGHSLAAYRRVKTVTRDTKLKKQLTMIMGGGESETNAQEEEVSGTHDQGQEEEIHVPEEEVCVPESKGQEKSGREEQEVLEEERVEASEPVQVQEEHRSETCFIRLRSTAQTRKGYPTFQQRSDSFPFRHYTWKAQPLKERNLATKVGVASRMAGIDNTGLASPISTSEFFFQFGKKTFLLERMKREKFQGIRCVKNGK</sequence>
<dbReference type="EMBL" id="QGKY02000164">
    <property type="protein sequence ID" value="KAF2593612.1"/>
    <property type="molecule type" value="Genomic_DNA"/>
</dbReference>
<name>A0A8S9KI27_BRACR</name>
<dbReference type="AlphaFoldDB" id="A0A8S9KI27"/>
<evidence type="ECO:0000256" key="1">
    <source>
        <dbReference type="SAM" id="MobiDB-lite"/>
    </source>
</evidence>